<keyword evidence="2" id="KW-1185">Reference proteome</keyword>
<organism evidence="1 2">
    <name type="scientific">Shewanella algidipiscicola</name>
    <dbReference type="NCBI Taxonomy" id="614070"/>
    <lineage>
        <taxon>Bacteria</taxon>
        <taxon>Pseudomonadati</taxon>
        <taxon>Pseudomonadota</taxon>
        <taxon>Gammaproteobacteria</taxon>
        <taxon>Alteromonadales</taxon>
        <taxon>Shewanellaceae</taxon>
        <taxon>Shewanella</taxon>
    </lineage>
</organism>
<reference evidence="1 2" key="1">
    <citation type="submission" date="2021-05" db="EMBL/GenBank/DDBJ databases">
        <title>Molecular characterization for Shewanella algae harboring chromosomal blaOXA-55-like strains isolated from clinical and environment sample.</title>
        <authorList>
            <person name="Ohama Y."/>
            <person name="Aoki K."/>
            <person name="Harada S."/>
            <person name="Moriya K."/>
            <person name="Ishii Y."/>
            <person name="Tateda K."/>
        </authorList>
    </citation>
    <scope>NUCLEOTIDE SEQUENCE [LARGE SCALE GENOMIC DNA]</scope>
    <source>
        <strain evidence="1 2">LMG 23746</strain>
    </source>
</reference>
<dbReference type="EMBL" id="BPFB01000016">
    <property type="protein sequence ID" value="GIU46530.1"/>
    <property type="molecule type" value="Genomic_DNA"/>
</dbReference>
<sequence>MAKHNFVIRDNGVDYAVFKAFLLRLENTVSMVLVGKQDGVVLGYKEWLTVFSFTFILRHCHFLVV</sequence>
<evidence type="ECO:0000313" key="2">
    <source>
        <dbReference type="Proteomes" id="UP000761574"/>
    </source>
</evidence>
<evidence type="ECO:0000313" key="1">
    <source>
        <dbReference type="EMBL" id="GIU46530.1"/>
    </source>
</evidence>
<gene>
    <name evidence="1" type="ORF">TUM4630_17270</name>
</gene>
<accession>A0ABQ4PG43</accession>
<name>A0ABQ4PG43_9GAMM</name>
<dbReference type="Proteomes" id="UP000761574">
    <property type="component" value="Unassembled WGS sequence"/>
</dbReference>
<comment type="caution">
    <text evidence="1">The sequence shown here is derived from an EMBL/GenBank/DDBJ whole genome shotgun (WGS) entry which is preliminary data.</text>
</comment>
<protein>
    <submittedName>
        <fullName evidence="1">Uncharacterized protein</fullName>
    </submittedName>
</protein>
<proteinExistence type="predicted"/>